<evidence type="ECO:0000313" key="3">
    <source>
        <dbReference type="Proteomes" id="UP000593562"/>
    </source>
</evidence>
<keyword evidence="2" id="KW-0371">Homeobox</keyword>
<dbReference type="AlphaFoldDB" id="A0A7J7BZI3"/>
<gene>
    <name evidence="2" type="ORF">HS088_TW22G01002</name>
</gene>
<dbReference type="EMBL" id="JAAARO010000022">
    <property type="protein sequence ID" value="KAF5727309.1"/>
    <property type="molecule type" value="Genomic_DNA"/>
</dbReference>
<evidence type="ECO:0000256" key="1">
    <source>
        <dbReference type="SAM" id="MobiDB-lite"/>
    </source>
</evidence>
<proteinExistence type="predicted"/>
<evidence type="ECO:0000313" key="2">
    <source>
        <dbReference type="EMBL" id="KAF5727309.1"/>
    </source>
</evidence>
<reference evidence="2 3" key="1">
    <citation type="journal article" date="2020" name="Nat. Commun.">
        <title>Genome of Tripterygium wilfordii and identification of cytochrome P450 involved in triptolide biosynthesis.</title>
        <authorList>
            <person name="Tu L."/>
            <person name="Su P."/>
            <person name="Zhang Z."/>
            <person name="Gao L."/>
            <person name="Wang J."/>
            <person name="Hu T."/>
            <person name="Zhou J."/>
            <person name="Zhang Y."/>
            <person name="Zhao Y."/>
            <person name="Liu Y."/>
            <person name="Song Y."/>
            <person name="Tong Y."/>
            <person name="Lu Y."/>
            <person name="Yang J."/>
            <person name="Xu C."/>
            <person name="Jia M."/>
            <person name="Peters R.J."/>
            <person name="Huang L."/>
            <person name="Gao W."/>
        </authorList>
    </citation>
    <scope>NUCLEOTIDE SEQUENCE [LARGE SCALE GENOMIC DNA]</scope>
    <source>
        <strain evidence="3">cv. XIE 37</strain>
        <tissue evidence="2">Leaf</tissue>
    </source>
</reference>
<keyword evidence="3" id="KW-1185">Reference proteome</keyword>
<keyword evidence="2" id="KW-0238">DNA-binding</keyword>
<name>A0A7J7BZI3_TRIWF</name>
<comment type="caution">
    <text evidence="2">The sequence shown here is derived from an EMBL/GenBank/DDBJ whole genome shotgun (WGS) entry which is preliminary data.</text>
</comment>
<feature type="region of interest" description="Disordered" evidence="1">
    <location>
        <begin position="1"/>
        <end position="25"/>
    </location>
</feature>
<sequence length="198" mass="22427">MLLDLPTEESRQPKSRLSVHPPPAFGSSPNLGALVLEANKSEEQDGDRLITYIWFLLVQRLMYQLLRLLLSAMDMESYTGGLLVSTSAQQPRWCHCPTISLFWMEKSDYNNSMEAYNIKQVIGVVYDVVLGFGSSFPSLYASSFKKRQSCMHLIMLYQGGSGGSSVMRDYRKGNWTLSETMVLIEAKMDDERRMKTSG</sequence>
<organism evidence="2 3">
    <name type="scientific">Tripterygium wilfordii</name>
    <name type="common">Thunder God vine</name>
    <dbReference type="NCBI Taxonomy" id="458696"/>
    <lineage>
        <taxon>Eukaryota</taxon>
        <taxon>Viridiplantae</taxon>
        <taxon>Streptophyta</taxon>
        <taxon>Embryophyta</taxon>
        <taxon>Tracheophyta</taxon>
        <taxon>Spermatophyta</taxon>
        <taxon>Magnoliopsida</taxon>
        <taxon>eudicotyledons</taxon>
        <taxon>Gunneridae</taxon>
        <taxon>Pentapetalae</taxon>
        <taxon>rosids</taxon>
        <taxon>fabids</taxon>
        <taxon>Celastrales</taxon>
        <taxon>Celastraceae</taxon>
        <taxon>Tripterygium</taxon>
    </lineage>
</organism>
<accession>A0A7J7BZI3</accession>
<protein>
    <submittedName>
        <fullName evidence="2">Putative Homeodomain-like superfamily protein</fullName>
    </submittedName>
</protein>
<dbReference type="InParanoid" id="A0A7J7BZI3"/>
<dbReference type="Proteomes" id="UP000593562">
    <property type="component" value="Unassembled WGS sequence"/>
</dbReference>
<dbReference type="GO" id="GO:0003677">
    <property type="term" value="F:DNA binding"/>
    <property type="evidence" value="ECO:0007669"/>
    <property type="project" value="UniProtKB-KW"/>
</dbReference>